<evidence type="ECO:0000313" key="10">
    <source>
        <dbReference type="EMBL" id="OWF52446.1"/>
    </source>
</evidence>
<sequence length="499" mass="55488">MTSMSNNNVSDVSALTTVSGSFYRWLENDVVDNVAGVFMLIIFLIGMVLNILVIRELVSNKHKTMTSKPVFVQLIVIDFVAYLLIILPGIVASFDDSLIFPDGFCVINGLSVSMCRLASFLFMAVLCCERTTQLWKPRVHEHVFEKRKFSVAIVALVWLVSATLSALPLTGYGKVEYIPLQQRCHLHGSNQLHMHLLFAFGIYTPAIIVCICAIFTYARKRQIILTLSKLNKQVESINMKLAKRNDENKTMSASGRYDNAQTDLSVSEMIDGASNDVCSTITQSVPFRMDTSASSKHYRAISDVINHIPTDTASSDVTTDIEDGDSQVTVRESITSRPENDANIEIISGGITRNKTKLSKVKVMFNVYQSSTEERDVTLAVSYILMYLVVLGTWLPYVALSYVDGDEDTVWGGWFSLVVLVSDISYCIKPVVYLSHNSVLKMAAVESFPESVRNRAAKAQAALRKITKKLDSLVFIQIPDTKSLLDIKGDRVRVSPTSL</sequence>
<protein>
    <submittedName>
        <fullName evidence="10">Rhodopsin, GQ-coupled</fullName>
    </submittedName>
</protein>
<evidence type="ECO:0000256" key="1">
    <source>
        <dbReference type="ARBA" id="ARBA00004141"/>
    </source>
</evidence>
<reference evidence="10 11" key="1">
    <citation type="journal article" date="2017" name="Nat. Ecol. Evol.">
        <title>Scallop genome provides insights into evolution of bilaterian karyotype and development.</title>
        <authorList>
            <person name="Wang S."/>
            <person name="Zhang J."/>
            <person name="Jiao W."/>
            <person name="Li J."/>
            <person name="Xun X."/>
            <person name="Sun Y."/>
            <person name="Guo X."/>
            <person name="Huan P."/>
            <person name="Dong B."/>
            <person name="Zhang L."/>
            <person name="Hu X."/>
            <person name="Sun X."/>
            <person name="Wang J."/>
            <person name="Zhao C."/>
            <person name="Wang Y."/>
            <person name="Wang D."/>
            <person name="Huang X."/>
            <person name="Wang R."/>
            <person name="Lv J."/>
            <person name="Li Y."/>
            <person name="Zhang Z."/>
            <person name="Liu B."/>
            <person name="Lu W."/>
            <person name="Hui Y."/>
            <person name="Liang J."/>
            <person name="Zhou Z."/>
            <person name="Hou R."/>
            <person name="Li X."/>
            <person name="Liu Y."/>
            <person name="Li H."/>
            <person name="Ning X."/>
            <person name="Lin Y."/>
            <person name="Zhao L."/>
            <person name="Xing Q."/>
            <person name="Dou J."/>
            <person name="Li Y."/>
            <person name="Mao J."/>
            <person name="Guo H."/>
            <person name="Dou H."/>
            <person name="Li T."/>
            <person name="Mu C."/>
            <person name="Jiang W."/>
            <person name="Fu Q."/>
            <person name="Fu X."/>
            <person name="Miao Y."/>
            <person name="Liu J."/>
            <person name="Yu Q."/>
            <person name="Li R."/>
            <person name="Liao H."/>
            <person name="Li X."/>
            <person name="Kong Y."/>
            <person name="Jiang Z."/>
            <person name="Chourrout D."/>
            <person name="Li R."/>
            <person name="Bao Z."/>
        </authorList>
    </citation>
    <scope>NUCLEOTIDE SEQUENCE [LARGE SCALE GENOMIC DNA]</scope>
    <source>
        <strain evidence="10 11">PY_sf001</strain>
    </source>
</reference>
<evidence type="ECO:0000313" key="11">
    <source>
        <dbReference type="Proteomes" id="UP000242188"/>
    </source>
</evidence>
<name>A0A210QUR2_MIZYE</name>
<feature type="transmembrane region" description="Helical" evidence="8">
    <location>
        <begin position="106"/>
        <end position="128"/>
    </location>
</feature>
<evidence type="ECO:0000256" key="2">
    <source>
        <dbReference type="ARBA" id="ARBA00022692"/>
    </source>
</evidence>
<keyword evidence="2 8" id="KW-0812">Transmembrane</keyword>
<comment type="subcellular location">
    <subcellularLocation>
        <location evidence="1">Membrane</location>
        <topology evidence="1">Multi-pass membrane protein</topology>
    </subcellularLocation>
</comment>
<keyword evidence="3 8" id="KW-1133">Transmembrane helix</keyword>
<dbReference type="InterPro" id="IPR017452">
    <property type="entry name" value="GPCR_Rhodpsn_7TM"/>
</dbReference>
<dbReference type="GO" id="GO:0016020">
    <property type="term" value="C:membrane"/>
    <property type="evidence" value="ECO:0007669"/>
    <property type="project" value="UniProtKB-SubCell"/>
</dbReference>
<gene>
    <name evidence="10" type="ORF">KP79_PYT12249</name>
</gene>
<feature type="transmembrane region" description="Helical" evidence="8">
    <location>
        <begin position="377"/>
        <end position="399"/>
    </location>
</feature>
<feature type="transmembrane region" description="Helical" evidence="8">
    <location>
        <begin position="34"/>
        <end position="58"/>
    </location>
</feature>
<dbReference type="PRINTS" id="PR00237">
    <property type="entry name" value="GPCRRHODOPSN"/>
</dbReference>
<evidence type="ECO:0000256" key="4">
    <source>
        <dbReference type="ARBA" id="ARBA00023040"/>
    </source>
</evidence>
<dbReference type="OrthoDB" id="6160870at2759"/>
<evidence type="ECO:0000256" key="3">
    <source>
        <dbReference type="ARBA" id="ARBA00022989"/>
    </source>
</evidence>
<evidence type="ECO:0000256" key="7">
    <source>
        <dbReference type="ARBA" id="ARBA00023224"/>
    </source>
</evidence>
<keyword evidence="11" id="KW-1185">Reference proteome</keyword>
<keyword evidence="4" id="KW-0297">G-protein coupled receptor</keyword>
<dbReference type="SUPFAM" id="SSF81321">
    <property type="entry name" value="Family A G protein-coupled receptor-like"/>
    <property type="match status" value="1"/>
</dbReference>
<keyword evidence="6" id="KW-0675">Receptor</keyword>
<accession>A0A210QUR2</accession>
<keyword evidence="5 8" id="KW-0472">Membrane</keyword>
<comment type="caution">
    <text evidence="10">The sequence shown here is derived from an EMBL/GenBank/DDBJ whole genome shotgun (WGS) entry which is preliminary data.</text>
</comment>
<evidence type="ECO:0000256" key="8">
    <source>
        <dbReference type="SAM" id="Phobius"/>
    </source>
</evidence>
<proteinExistence type="predicted"/>
<dbReference type="Proteomes" id="UP000242188">
    <property type="component" value="Unassembled WGS sequence"/>
</dbReference>
<feature type="transmembrane region" description="Helical" evidence="8">
    <location>
        <begin position="192"/>
        <end position="218"/>
    </location>
</feature>
<evidence type="ECO:0000256" key="5">
    <source>
        <dbReference type="ARBA" id="ARBA00023136"/>
    </source>
</evidence>
<dbReference type="PANTHER" id="PTHR24240">
    <property type="entry name" value="OPSIN"/>
    <property type="match status" value="1"/>
</dbReference>
<feature type="transmembrane region" description="Helical" evidence="8">
    <location>
        <begin position="70"/>
        <end position="94"/>
    </location>
</feature>
<dbReference type="Gene3D" id="1.20.1070.10">
    <property type="entry name" value="Rhodopsin 7-helix transmembrane proteins"/>
    <property type="match status" value="1"/>
</dbReference>
<dbReference type="InterPro" id="IPR000276">
    <property type="entry name" value="GPCR_Rhodpsn"/>
</dbReference>
<feature type="transmembrane region" description="Helical" evidence="8">
    <location>
        <begin position="149"/>
        <end position="172"/>
    </location>
</feature>
<dbReference type="GO" id="GO:0004930">
    <property type="term" value="F:G protein-coupled receptor activity"/>
    <property type="evidence" value="ECO:0007669"/>
    <property type="project" value="UniProtKB-KW"/>
</dbReference>
<dbReference type="CDD" id="cd00637">
    <property type="entry name" value="7tm_classA_rhodopsin-like"/>
    <property type="match status" value="1"/>
</dbReference>
<feature type="transmembrane region" description="Helical" evidence="8">
    <location>
        <begin position="411"/>
        <end position="432"/>
    </location>
</feature>
<dbReference type="InterPro" id="IPR050125">
    <property type="entry name" value="GPCR_opsins"/>
</dbReference>
<dbReference type="PROSITE" id="PS50262">
    <property type="entry name" value="G_PROTEIN_RECEP_F1_2"/>
    <property type="match status" value="1"/>
</dbReference>
<dbReference type="EMBL" id="NEDP02001799">
    <property type="protein sequence ID" value="OWF52446.1"/>
    <property type="molecule type" value="Genomic_DNA"/>
</dbReference>
<organism evidence="10 11">
    <name type="scientific">Mizuhopecten yessoensis</name>
    <name type="common">Japanese scallop</name>
    <name type="synonym">Patinopecten yessoensis</name>
    <dbReference type="NCBI Taxonomy" id="6573"/>
    <lineage>
        <taxon>Eukaryota</taxon>
        <taxon>Metazoa</taxon>
        <taxon>Spiralia</taxon>
        <taxon>Lophotrochozoa</taxon>
        <taxon>Mollusca</taxon>
        <taxon>Bivalvia</taxon>
        <taxon>Autobranchia</taxon>
        <taxon>Pteriomorphia</taxon>
        <taxon>Pectinida</taxon>
        <taxon>Pectinoidea</taxon>
        <taxon>Pectinidae</taxon>
        <taxon>Mizuhopecten</taxon>
    </lineage>
</organism>
<dbReference type="Pfam" id="PF00001">
    <property type="entry name" value="7tm_1"/>
    <property type="match status" value="1"/>
</dbReference>
<dbReference type="AlphaFoldDB" id="A0A210QUR2"/>
<evidence type="ECO:0000259" key="9">
    <source>
        <dbReference type="PROSITE" id="PS50262"/>
    </source>
</evidence>
<feature type="domain" description="G-protein coupled receptors family 1 profile" evidence="9">
    <location>
        <begin position="49"/>
        <end position="433"/>
    </location>
</feature>
<evidence type="ECO:0000256" key="6">
    <source>
        <dbReference type="ARBA" id="ARBA00023170"/>
    </source>
</evidence>
<keyword evidence="7" id="KW-0807">Transducer</keyword>